<dbReference type="Gene3D" id="3.40.50.720">
    <property type="entry name" value="NAD(P)-binding Rossmann-like Domain"/>
    <property type="match status" value="1"/>
</dbReference>
<organism evidence="4 5">
    <name type="scientific">Sinomonas humi</name>
    <dbReference type="NCBI Taxonomy" id="1338436"/>
    <lineage>
        <taxon>Bacteria</taxon>
        <taxon>Bacillati</taxon>
        <taxon>Actinomycetota</taxon>
        <taxon>Actinomycetes</taxon>
        <taxon>Micrococcales</taxon>
        <taxon>Micrococcaceae</taxon>
        <taxon>Sinomonas</taxon>
    </lineage>
</organism>
<dbReference type="Pfam" id="PF05368">
    <property type="entry name" value="NmrA"/>
    <property type="match status" value="1"/>
</dbReference>
<dbReference type="SUPFAM" id="SSF51735">
    <property type="entry name" value="NAD(P)-binding Rossmann-fold domains"/>
    <property type="match status" value="1"/>
</dbReference>
<proteinExistence type="predicted"/>
<dbReference type="InterPro" id="IPR036291">
    <property type="entry name" value="NAD(P)-bd_dom_sf"/>
</dbReference>
<evidence type="ECO:0000313" key="4">
    <source>
        <dbReference type="EMBL" id="KHL01393.1"/>
    </source>
</evidence>
<dbReference type="InterPro" id="IPR008030">
    <property type="entry name" value="NmrA-like"/>
</dbReference>
<dbReference type="PANTHER" id="PTHR47128">
    <property type="match status" value="1"/>
</dbReference>
<comment type="caution">
    <text evidence="4">The sequence shown here is derived from an EMBL/GenBank/DDBJ whole genome shotgun (WGS) entry which is preliminary data.</text>
</comment>
<dbReference type="InterPro" id="IPR044256">
    <property type="entry name" value="HCF244-like"/>
</dbReference>
<keyword evidence="2" id="KW-0604">Photosystem II</keyword>
<keyword evidence="1" id="KW-0602">Photosynthesis</keyword>
<name>A0A0B2AHL9_9MICC</name>
<dbReference type="GO" id="GO:0009523">
    <property type="term" value="C:photosystem II"/>
    <property type="evidence" value="ECO:0007669"/>
    <property type="project" value="UniProtKB-KW"/>
</dbReference>
<dbReference type="OrthoDB" id="319724at2"/>
<evidence type="ECO:0000256" key="1">
    <source>
        <dbReference type="ARBA" id="ARBA00022531"/>
    </source>
</evidence>
<dbReference type="RefSeq" id="WP_043125759.1">
    <property type="nucleotide sequence ID" value="NZ_JTDL01000141.1"/>
</dbReference>
<dbReference type="EMBL" id="JTDL01000141">
    <property type="protein sequence ID" value="KHL01393.1"/>
    <property type="molecule type" value="Genomic_DNA"/>
</dbReference>
<dbReference type="STRING" id="1338436.LK10_16055"/>
<sequence length="294" mass="31523">MDTSIVLVVGGTGHLGSQVVTALLDRGKQVRALVRPTSNASRLAAAGVELVGGDMMDMDSLVRAFEGVDAVVTTAAGYTHHSEGDTSDIDTVGNSNLVDAAARAGVRRFVLTSILTCDQTPQIPHFWHKKLVEDRLEEKEVPFVALRPGAFLDQVTRFGGDPFAQGSLSWMGSPDVRLTFVLTADLAAYLAAAVDADIPAGERIDIGWDRPVSMQDIADISSRLLGRKIQVAPRPSDASPGASRVPQDMAAMFDWFETGRYVADTSRQEEVFGVPTAEDAVRRFIMSLGHQVAG</sequence>
<evidence type="ECO:0000313" key="5">
    <source>
        <dbReference type="Proteomes" id="UP000030982"/>
    </source>
</evidence>
<dbReference type="CDD" id="cd05243">
    <property type="entry name" value="SDR_a5"/>
    <property type="match status" value="1"/>
</dbReference>
<protein>
    <submittedName>
        <fullName evidence="4">NAD-dependent epimerase</fullName>
    </submittedName>
</protein>
<accession>A0A0B2AHL9</accession>
<keyword evidence="5" id="KW-1185">Reference proteome</keyword>
<gene>
    <name evidence="4" type="ORF">LK10_16055</name>
</gene>
<feature type="domain" description="NmrA-like" evidence="3">
    <location>
        <begin position="3"/>
        <end position="266"/>
    </location>
</feature>
<dbReference type="AlphaFoldDB" id="A0A0B2AHL9"/>
<dbReference type="GO" id="GO:0015979">
    <property type="term" value="P:photosynthesis"/>
    <property type="evidence" value="ECO:0007669"/>
    <property type="project" value="UniProtKB-KW"/>
</dbReference>
<dbReference type="Proteomes" id="UP000030982">
    <property type="component" value="Unassembled WGS sequence"/>
</dbReference>
<evidence type="ECO:0000256" key="2">
    <source>
        <dbReference type="ARBA" id="ARBA00023276"/>
    </source>
</evidence>
<dbReference type="PANTHER" id="PTHR47128:SF2">
    <property type="entry name" value="PROTEIN HIGH CHLOROPHYLL FLUORESCENCE PHENOTYPE 244, CHLOROPLASTIC"/>
    <property type="match status" value="1"/>
</dbReference>
<evidence type="ECO:0000259" key="3">
    <source>
        <dbReference type="Pfam" id="PF05368"/>
    </source>
</evidence>
<reference evidence="4 5" key="1">
    <citation type="submission" date="2014-09" db="EMBL/GenBank/DDBJ databases">
        <title>Genome sequence of Sinomonas sp. MUSC 117.</title>
        <authorList>
            <person name="Lee L.-H."/>
        </authorList>
    </citation>
    <scope>NUCLEOTIDE SEQUENCE [LARGE SCALE GENOMIC DNA]</scope>
    <source>
        <strain evidence="4 5">MUSC 117</strain>
    </source>
</reference>